<evidence type="ECO:0008006" key="3">
    <source>
        <dbReference type="Google" id="ProtNLM"/>
    </source>
</evidence>
<name>D8UBK5_VOLCA</name>
<accession>D8UBK5</accession>
<organism evidence="2">
    <name type="scientific">Volvox carteri f. nagariensis</name>
    <dbReference type="NCBI Taxonomy" id="3068"/>
    <lineage>
        <taxon>Eukaryota</taxon>
        <taxon>Viridiplantae</taxon>
        <taxon>Chlorophyta</taxon>
        <taxon>core chlorophytes</taxon>
        <taxon>Chlorophyceae</taxon>
        <taxon>CS clade</taxon>
        <taxon>Chlamydomonadales</taxon>
        <taxon>Volvocaceae</taxon>
        <taxon>Volvox</taxon>
    </lineage>
</organism>
<protein>
    <recommendedName>
        <fullName evidence="3">Nucleotide exchange factor Fes1 domain-containing protein</fullName>
    </recommendedName>
</protein>
<evidence type="ECO:0000313" key="1">
    <source>
        <dbReference type="EMBL" id="EFJ42960.1"/>
    </source>
</evidence>
<sequence>MLGLQSPPNSQHMSLSEDDEAARAIRNALASAIDRGDSTVRQFQAELCDNGALRQLYNLAVARRPLALEALRLLAYRNRIVVQQLANMGAIELLEQILVREARNGTASGALQAAALQLLTSLLAFNLEIHSQ</sequence>
<dbReference type="EMBL" id="GL378377">
    <property type="protein sequence ID" value="EFJ42960.1"/>
    <property type="molecule type" value="Genomic_DNA"/>
</dbReference>
<feature type="non-terminal residue" evidence="1">
    <location>
        <position position="132"/>
    </location>
</feature>
<dbReference type="Proteomes" id="UP000001058">
    <property type="component" value="Unassembled WGS sequence"/>
</dbReference>
<dbReference type="PANTHER" id="PTHR46270">
    <property type="entry name" value="ARMADILLO-TYPE FOLD-RELATED"/>
    <property type="match status" value="1"/>
</dbReference>
<reference evidence="1 2" key="1">
    <citation type="journal article" date="2010" name="Science">
        <title>Genomic analysis of organismal complexity in the multicellular green alga Volvox carteri.</title>
        <authorList>
            <person name="Prochnik S.E."/>
            <person name="Umen J."/>
            <person name="Nedelcu A.M."/>
            <person name="Hallmann A."/>
            <person name="Miller S.M."/>
            <person name="Nishii I."/>
            <person name="Ferris P."/>
            <person name="Kuo A."/>
            <person name="Mitros T."/>
            <person name="Fritz-Laylin L.K."/>
            <person name="Hellsten U."/>
            <person name="Chapman J."/>
            <person name="Simakov O."/>
            <person name="Rensing S.A."/>
            <person name="Terry A."/>
            <person name="Pangilinan J."/>
            <person name="Kapitonov V."/>
            <person name="Jurka J."/>
            <person name="Salamov A."/>
            <person name="Shapiro H."/>
            <person name="Schmutz J."/>
            <person name="Grimwood J."/>
            <person name="Lindquist E."/>
            <person name="Lucas S."/>
            <person name="Grigoriev I.V."/>
            <person name="Schmitt R."/>
            <person name="Kirk D."/>
            <person name="Rokhsar D.S."/>
        </authorList>
    </citation>
    <scope>NUCLEOTIDE SEQUENCE [LARGE SCALE GENOMIC DNA]</scope>
    <source>
        <strain evidence="2">f. Nagariensis / Eve</strain>
    </source>
</reference>
<keyword evidence="2" id="KW-1185">Reference proteome</keyword>
<proteinExistence type="predicted"/>
<dbReference type="PANTHER" id="PTHR46270:SF2">
    <property type="entry name" value="TIR DOMAIN-CONTAINING PROTEIN"/>
    <property type="match status" value="1"/>
</dbReference>
<evidence type="ECO:0000313" key="2">
    <source>
        <dbReference type="Proteomes" id="UP000001058"/>
    </source>
</evidence>
<dbReference type="AlphaFoldDB" id="D8UBK5"/>
<dbReference type="STRING" id="3068.D8UBK5"/>
<dbReference type="KEGG" id="vcn:VOLCADRAFT_119230"/>
<dbReference type="InParanoid" id="D8UBK5"/>
<dbReference type="RefSeq" id="XP_002956000.1">
    <property type="nucleotide sequence ID" value="XM_002955954.1"/>
</dbReference>
<dbReference type="GeneID" id="9615155"/>
<gene>
    <name evidence="1" type="ORF">VOLCADRAFT_119230</name>
</gene>